<dbReference type="PANTHER" id="PTHR11412:SF81">
    <property type="entry name" value="COMPLEMENT C3"/>
    <property type="match status" value="1"/>
</dbReference>
<feature type="domain" description="Alpha-macroglobulin receptor-binding" evidence="1">
    <location>
        <begin position="308"/>
        <end position="396"/>
    </location>
</feature>
<evidence type="ECO:0000313" key="2">
    <source>
        <dbReference type="Ensembl" id="ENSECRP00000028038.1"/>
    </source>
</evidence>
<protein>
    <recommendedName>
        <fullName evidence="1">Alpha-macroglobulin receptor-binding domain-containing protein</fullName>
    </recommendedName>
</protein>
<dbReference type="InterPro" id="IPR048848">
    <property type="entry name" value="C3_CUB2"/>
</dbReference>
<dbReference type="Proteomes" id="UP000694620">
    <property type="component" value="Chromosome 17"/>
</dbReference>
<dbReference type="Pfam" id="PF21308">
    <property type="entry name" value="C3_CUB2"/>
    <property type="match status" value="1"/>
</dbReference>
<name>A0A8C4XFZ4_ERPCA</name>
<reference evidence="2" key="3">
    <citation type="submission" date="2025-09" db="UniProtKB">
        <authorList>
            <consortium name="Ensembl"/>
        </authorList>
    </citation>
    <scope>IDENTIFICATION</scope>
</reference>
<dbReference type="Ensembl" id="ENSECRT00000028624.1">
    <property type="protein sequence ID" value="ENSECRP00000028038.1"/>
    <property type="gene ID" value="ENSECRG00000018535.1"/>
</dbReference>
<dbReference type="Pfam" id="PF07678">
    <property type="entry name" value="TED_complement"/>
    <property type="match status" value="1"/>
</dbReference>
<dbReference type="InterPro" id="IPR011626">
    <property type="entry name" value="Alpha-macroglobulin_TED"/>
</dbReference>
<organism evidence="2 3">
    <name type="scientific">Erpetoichthys calabaricus</name>
    <name type="common">Rope fish</name>
    <name type="synonym">Calamoichthys calabaricus</name>
    <dbReference type="NCBI Taxonomy" id="27687"/>
    <lineage>
        <taxon>Eukaryota</taxon>
        <taxon>Metazoa</taxon>
        <taxon>Chordata</taxon>
        <taxon>Craniata</taxon>
        <taxon>Vertebrata</taxon>
        <taxon>Euteleostomi</taxon>
        <taxon>Actinopterygii</taxon>
        <taxon>Polypteriformes</taxon>
        <taxon>Polypteridae</taxon>
        <taxon>Erpetoichthys</taxon>
    </lineage>
</organism>
<dbReference type="GO" id="GO:0005615">
    <property type="term" value="C:extracellular space"/>
    <property type="evidence" value="ECO:0007669"/>
    <property type="project" value="InterPro"/>
</dbReference>
<dbReference type="Gene3D" id="1.50.10.20">
    <property type="match status" value="1"/>
</dbReference>
<reference evidence="2" key="1">
    <citation type="submission" date="2021-06" db="EMBL/GenBank/DDBJ databases">
        <authorList>
            <consortium name="Wellcome Sanger Institute Data Sharing"/>
        </authorList>
    </citation>
    <scope>NUCLEOTIDE SEQUENCE [LARGE SCALE GENOMIC DNA]</scope>
</reference>
<dbReference type="InterPro" id="IPR009048">
    <property type="entry name" value="A-macroglobulin_rcpt-bd"/>
</dbReference>
<dbReference type="SMART" id="SM01361">
    <property type="entry name" value="A2M_recep"/>
    <property type="match status" value="1"/>
</dbReference>
<dbReference type="PANTHER" id="PTHR11412">
    <property type="entry name" value="MACROGLOBULIN / COMPLEMENT"/>
    <property type="match status" value="1"/>
</dbReference>
<accession>A0A8C4XFZ4</accession>
<dbReference type="Gene3D" id="2.60.120.1540">
    <property type="match status" value="1"/>
</dbReference>
<sequence>MAYTMISVDETVICSALRWLIINKQFPDGFFKEDSPTVHGEMVGGQRNSESVVTLTAFVLIALAESRELCRSQVPALEASIEKAATFLNRRLPTLQKPYTVAISSYALALCGRILHDSVLMTSASPDGTHWDGGSYLFTLEATGYALLASVKTAHFDRAGKIVRWLTGQEFYGTGYGTTQANIIVFQAITEYLTTVQGQQEIDLDVELSTTELNRPFRWRINMETAHLSRSAVVNIGQDILVNAKGRGQRTLSVMVIYYALKEPEKTTCKKFDLEVTMTEVSSVQAPVGALQTFSLTISTKYHGERDATMSVLDISMLTGFIVDQTDLQKLASAADRNIQKVEVDKVLSNKASLILYLDKVTPLCVCNSILHLQHLHSTNVVCQARVYPAFPVLKCHGQDSHGNP</sequence>
<dbReference type="InterPro" id="IPR050473">
    <property type="entry name" value="A2M/Complement_sys"/>
</dbReference>
<dbReference type="SUPFAM" id="SSF49410">
    <property type="entry name" value="Alpha-macroglobulin receptor domain"/>
    <property type="match status" value="1"/>
</dbReference>
<dbReference type="Pfam" id="PF07677">
    <property type="entry name" value="A2M_recep"/>
    <property type="match status" value="1"/>
</dbReference>
<reference evidence="2" key="2">
    <citation type="submission" date="2025-08" db="UniProtKB">
        <authorList>
            <consortium name="Ensembl"/>
        </authorList>
    </citation>
    <scope>IDENTIFICATION</scope>
</reference>
<keyword evidence="3" id="KW-1185">Reference proteome</keyword>
<dbReference type="AlphaFoldDB" id="A0A8C4XFZ4"/>
<dbReference type="GeneTree" id="ENSGT00940000154063"/>
<dbReference type="InterPro" id="IPR036595">
    <property type="entry name" value="A-macroglobulin_rcpt-bd_sf"/>
</dbReference>
<dbReference type="SUPFAM" id="SSF48239">
    <property type="entry name" value="Terpenoid cyclases/Protein prenyltransferases"/>
    <property type="match status" value="1"/>
</dbReference>
<evidence type="ECO:0000313" key="3">
    <source>
        <dbReference type="Proteomes" id="UP000694620"/>
    </source>
</evidence>
<proteinExistence type="predicted"/>
<dbReference type="Gene3D" id="2.60.40.690">
    <property type="entry name" value="Alpha-macroglobulin, receptor-binding domain"/>
    <property type="match status" value="1"/>
</dbReference>
<dbReference type="InterPro" id="IPR008930">
    <property type="entry name" value="Terpenoid_cyclase/PrenylTrfase"/>
</dbReference>
<evidence type="ECO:0000259" key="1">
    <source>
        <dbReference type="SMART" id="SM01361"/>
    </source>
</evidence>